<comment type="subcellular location">
    <subcellularLocation>
        <location evidence="1">Host cytoplasm</location>
    </subcellularLocation>
    <subcellularLocation>
        <location evidence="2">Secreted</location>
    </subcellularLocation>
</comment>
<dbReference type="RefSeq" id="WP_189534080.1">
    <property type="nucleotide sequence ID" value="NZ_BMYX01000011.1"/>
</dbReference>
<keyword evidence="8" id="KW-1035">Host cytoplasm</keyword>
<dbReference type="InterPro" id="IPR054329">
    <property type="entry name" value="ElaD/SseL-like_N"/>
</dbReference>
<protein>
    <recommendedName>
        <fullName evidence="10">Deubiquitinase SseL</fullName>
    </recommendedName>
    <alternativeName>
        <fullName evidence="12">Deubiquitinating enzyme</fullName>
    </alternativeName>
    <alternativeName>
        <fullName evidence="11">Deubiquitinating protease</fullName>
    </alternativeName>
    <alternativeName>
        <fullName evidence="13">Salmonella secreted effector L</fullName>
    </alternativeName>
</protein>
<dbReference type="Pfam" id="PF22102">
    <property type="entry name" value="ElaD-SseL-like_C"/>
    <property type="match status" value="1"/>
</dbReference>
<evidence type="ECO:0000256" key="11">
    <source>
        <dbReference type="ARBA" id="ARBA00044996"/>
    </source>
</evidence>
<evidence type="ECO:0000256" key="9">
    <source>
        <dbReference type="ARBA" id="ARBA00044952"/>
    </source>
</evidence>
<evidence type="ECO:0000256" key="7">
    <source>
        <dbReference type="ARBA" id="ARBA00023026"/>
    </source>
</evidence>
<evidence type="ECO:0000256" key="8">
    <source>
        <dbReference type="ARBA" id="ARBA00023200"/>
    </source>
</evidence>
<comment type="similarity">
    <text evidence="9">Belongs to the peptidase C79 family.</text>
</comment>
<keyword evidence="5" id="KW-0378">Hydrolase</keyword>
<name>A0A918P3V1_9NEIS</name>
<dbReference type="Pfam" id="PF22103">
    <property type="entry name" value="ElaD_SseL-like_N"/>
    <property type="match status" value="1"/>
</dbReference>
<keyword evidence="17" id="KW-1185">Reference proteome</keyword>
<accession>A0A918P3V1</accession>
<reference evidence="16" key="1">
    <citation type="journal article" date="2014" name="Int. J. Syst. Evol. Microbiol.">
        <title>Complete genome sequence of Corynebacterium casei LMG S-19264T (=DSM 44701T), isolated from a smear-ripened cheese.</title>
        <authorList>
            <consortium name="US DOE Joint Genome Institute (JGI-PGF)"/>
            <person name="Walter F."/>
            <person name="Albersmeier A."/>
            <person name="Kalinowski J."/>
            <person name="Ruckert C."/>
        </authorList>
    </citation>
    <scope>NUCLEOTIDE SEQUENCE</scope>
    <source>
        <strain evidence="16">KCTC 32182</strain>
    </source>
</reference>
<dbReference type="InterPro" id="IPR054328">
    <property type="entry name" value="SseL-like_C"/>
</dbReference>
<evidence type="ECO:0000259" key="14">
    <source>
        <dbReference type="Pfam" id="PF22102"/>
    </source>
</evidence>
<keyword evidence="6" id="KW-0788">Thiol protease</keyword>
<evidence type="ECO:0000256" key="6">
    <source>
        <dbReference type="ARBA" id="ARBA00022807"/>
    </source>
</evidence>
<keyword evidence="3" id="KW-0964">Secreted</keyword>
<organism evidence="16 17">
    <name type="scientific">Paludibacterium paludis</name>
    <dbReference type="NCBI Taxonomy" id="1225769"/>
    <lineage>
        <taxon>Bacteria</taxon>
        <taxon>Pseudomonadati</taxon>
        <taxon>Pseudomonadota</taxon>
        <taxon>Betaproteobacteria</taxon>
        <taxon>Neisseriales</taxon>
        <taxon>Chromobacteriaceae</taxon>
        <taxon>Paludibacterium</taxon>
    </lineage>
</organism>
<dbReference type="GO" id="GO:0005576">
    <property type="term" value="C:extracellular region"/>
    <property type="evidence" value="ECO:0007669"/>
    <property type="project" value="UniProtKB-SubCell"/>
</dbReference>
<evidence type="ECO:0000313" key="17">
    <source>
        <dbReference type="Proteomes" id="UP000645257"/>
    </source>
</evidence>
<comment type="caution">
    <text evidence="16">The sequence shown here is derived from an EMBL/GenBank/DDBJ whole genome shotgun (WGS) entry which is preliminary data.</text>
</comment>
<proteinExistence type="inferred from homology"/>
<reference evidence="16" key="2">
    <citation type="submission" date="2020-09" db="EMBL/GenBank/DDBJ databases">
        <authorList>
            <person name="Sun Q."/>
            <person name="Kim S."/>
        </authorList>
    </citation>
    <scope>NUCLEOTIDE SEQUENCE</scope>
    <source>
        <strain evidence="16">KCTC 32182</strain>
    </source>
</reference>
<dbReference type="EMBL" id="BMYX01000011">
    <property type="protein sequence ID" value="GGY17419.1"/>
    <property type="molecule type" value="Genomic_DNA"/>
</dbReference>
<dbReference type="GO" id="GO:0008234">
    <property type="term" value="F:cysteine-type peptidase activity"/>
    <property type="evidence" value="ECO:0007669"/>
    <property type="project" value="UniProtKB-KW"/>
</dbReference>
<feature type="domain" description="ElaD/SseL-like N-terminal" evidence="15">
    <location>
        <begin position="23"/>
        <end position="120"/>
    </location>
</feature>
<evidence type="ECO:0000256" key="10">
    <source>
        <dbReference type="ARBA" id="ARBA00044984"/>
    </source>
</evidence>
<evidence type="ECO:0000256" key="5">
    <source>
        <dbReference type="ARBA" id="ARBA00022801"/>
    </source>
</evidence>
<evidence type="ECO:0000259" key="15">
    <source>
        <dbReference type="Pfam" id="PF22103"/>
    </source>
</evidence>
<dbReference type="GO" id="GO:0006508">
    <property type="term" value="P:proteolysis"/>
    <property type="evidence" value="ECO:0007669"/>
    <property type="project" value="UniProtKB-KW"/>
</dbReference>
<evidence type="ECO:0000313" key="16">
    <source>
        <dbReference type="EMBL" id="GGY17419.1"/>
    </source>
</evidence>
<evidence type="ECO:0000256" key="2">
    <source>
        <dbReference type="ARBA" id="ARBA00004613"/>
    </source>
</evidence>
<dbReference type="AlphaFoldDB" id="A0A918P3V1"/>
<keyword evidence="7" id="KW-0843">Virulence</keyword>
<evidence type="ECO:0000256" key="3">
    <source>
        <dbReference type="ARBA" id="ARBA00022525"/>
    </source>
</evidence>
<dbReference type="GO" id="GO:0030430">
    <property type="term" value="C:host cell cytoplasm"/>
    <property type="evidence" value="ECO:0007669"/>
    <property type="project" value="UniProtKB-SubCell"/>
</dbReference>
<gene>
    <name evidence="16" type="primary">sseL</name>
    <name evidence="16" type="ORF">GCM10011289_21070</name>
</gene>
<keyword evidence="4" id="KW-0645">Protease</keyword>
<sequence>MIPSISPLQSSPTPLSELGIGLTLDELVTRAAQGDEDAIEYLGNLALRDDAIGKTAALAWFDLTMHESSVIRDRLADQADMMLRIVAQTATHDSIDTGLLPALGNPGHLAFLLGSRAHDLGHTVVEKFLNQAFRHKSGDPGEIAARKDSLGESPWTLARLVSQDEIHAELERLPRMRTCRTLPRVVTATELPGLLLEEKSGTSPWLVPFYQSLHWTLLVRLANGRWLHFDSNSEGSHHPLTGLLPADQLTCAHARLQKNVPNGCGLFMTEAIQRLQENRLGDPQTVLNAMIGEFQAMDDAGLAHFNRQKRMALIRPLLD</sequence>
<dbReference type="Proteomes" id="UP000645257">
    <property type="component" value="Unassembled WGS sequence"/>
</dbReference>
<feature type="domain" description="SseL-like C-terminal" evidence="14">
    <location>
        <begin position="246"/>
        <end position="310"/>
    </location>
</feature>
<evidence type="ECO:0000256" key="1">
    <source>
        <dbReference type="ARBA" id="ARBA00004192"/>
    </source>
</evidence>
<evidence type="ECO:0000256" key="4">
    <source>
        <dbReference type="ARBA" id="ARBA00022670"/>
    </source>
</evidence>
<evidence type="ECO:0000256" key="12">
    <source>
        <dbReference type="ARBA" id="ARBA00045004"/>
    </source>
</evidence>
<evidence type="ECO:0000256" key="13">
    <source>
        <dbReference type="ARBA" id="ARBA00045015"/>
    </source>
</evidence>